<dbReference type="EMBL" id="QEXO01000004">
    <property type="protein sequence ID" value="PWE13559.1"/>
    <property type="molecule type" value="Genomic_DNA"/>
</dbReference>
<evidence type="ECO:0000259" key="1">
    <source>
        <dbReference type="PROSITE" id="PS50943"/>
    </source>
</evidence>
<accession>A0A2U2BHS5</accession>
<protein>
    <recommendedName>
        <fullName evidence="1">HTH cro/C1-type domain-containing protein</fullName>
    </recommendedName>
</protein>
<evidence type="ECO:0000313" key="2">
    <source>
        <dbReference type="EMBL" id="PWE13559.1"/>
    </source>
</evidence>
<proteinExistence type="predicted"/>
<dbReference type="InterPro" id="IPR001387">
    <property type="entry name" value="Cro/C1-type_HTH"/>
</dbReference>
<dbReference type="STRING" id="511.UZ73_18140"/>
<name>A0A2U2BHS5_ALCFA</name>
<feature type="domain" description="HTH cro/C1-type" evidence="1">
    <location>
        <begin position="25"/>
        <end position="65"/>
    </location>
</feature>
<dbReference type="PROSITE" id="PS50943">
    <property type="entry name" value="HTH_CROC1"/>
    <property type="match status" value="1"/>
</dbReference>
<reference evidence="2 3" key="2">
    <citation type="submission" date="2018-05" db="EMBL/GenBank/DDBJ databases">
        <authorList>
            <person name="Lanie J.A."/>
            <person name="Ng W.-L."/>
            <person name="Kazmierczak K.M."/>
            <person name="Andrzejewski T.M."/>
            <person name="Davidsen T.M."/>
            <person name="Wayne K.J."/>
            <person name="Tettelin H."/>
            <person name="Glass J.I."/>
            <person name="Rusch D."/>
            <person name="Podicherti R."/>
            <person name="Tsui H.-C.T."/>
            <person name="Winkler M.E."/>
        </authorList>
    </citation>
    <scope>NUCLEOTIDE SEQUENCE [LARGE SCALE GENOMIC DNA]</scope>
    <source>
        <strain evidence="2 3">YBY</strain>
    </source>
</reference>
<dbReference type="RefSeq" id="WP_109089743.1">
    <property type="nucleotide sequence ID" value="NZ_CAXOJJ010000045.1"/>
</dbReference>
<dbReference type="InterPro" id="IPR010982">
    <property type="entry name" value="Lambda_DNA-bd_dom_sf"/>
</dbReference>
<dbReference type="CDD" id="cd00093">
    <property type="entry name" value="HTH_XRE"/>
    <property type="match status" value="1"/>
</dbReference>
<dbReference type="SUPFAM" id="SSF47413">
    <property type="entry name" value="lambda repressor-like DNA-binding domains"/>
    <property type="match status" value="1"/>
</dbReference>
<dbReference type="GO" id="GO:0003677">
    <property type="term" value="F:DNA binding"/>
    <property type="evidence" value="ECO:0007669"/>
    <property type="project" value="InterPro"/>
</dbReference>
<dbReference type="Proteomes" id="UP000245216">
    <property type="component" value="Unassembled WGS sequence"/>
</dbReference>
<comment type="caution">
    <text evidence="2">The sequence shown here is derived from an EMBL/GenBank/DDBJ whole genome shotgun (WGS) entry which is preliminary data.</text>
</comment>
<gene>
    <name evidence="2" type="ORF">DF183_17350</name>
</gene>
<dbReference type="Gene3D" id="1.10.260.40">
    <property type="entry name" value="lambda repressor-like DNA-binding domains"/>
    <property type="match status" value="1"/>
</dbReference>
<sequence>MENEFKDFSDRINLAIARAGGAKNLADKMGMSTSVLRSWRSGNSDPSRSSLVKMAQASNLSVSWLASGEGNPSPSEPSSTLVDLDILEEIIAKTQQLFQGQNVNLKPEAEARIIRLVYEFYLRQGQQMDEASLNNLIELASFR</sequence>
<organism evidence="2 3">
    <name type="scientific">Alcaligenes faecalis</name>
    <dbReference type="NCBI Taxonomy" id="511"/>
    <lineage>
        <taxon>Bacteria</taxon>
        <taxon>Pseudomonadati</taxon>
        <taxon>Pseudomonadota</taxon>
        <taxon>Betaproteobacteria</taxon>
        <taxon>Burkholderiales</taxon>
        <taxon>Alcaligenaceae</taxon>
        <taxon>Alcaligenes</taxon>
    </lineage>
</organism>
<dbReference type="AlphaFoldDB" id="A0A2U2BHS5"/>
<dbReference type="GeneID" id="41110205"/>
<dbReference type="Pfam" id="PF01381">
    <property type="entry name" value="HTH_3"/>
    <property type="match status" value="1"/>
</dbReference>
<reference evidence="2 3" key="1">
    <citation type="submission" date="2018-05" db="EMBL/GenBank/DDBJ databases">
        <title>Genome Sequence of an Efficient Indole-Degrading Bacterium, Alcaligenes sp.YBY.</title>
        <authorList>
            <person name="Yang B."/>
        </authorList>
    </citation>
    <scope>NUCLEOTIDE SEQUENCE [LARGE SCALE GENOMIC DNA]</scope>
    <source>
        <strain evidence="2 3">YBY</strain>
    </source>
</reference>
<evidence type="ECO:0000313" key="3">
    <source>
        <dbReference type="Proteomes" id="UP000245216"/>
    </source>
</evidence>